<dbReference type="Proteomes" id="UP000499080">
    <property type="component" value="Unassembled WGS sequence"/>
</dbReference>
<dbReference type="AlphaFoldDB" id="A0A4Y2K3R7"/>
<organism evidence="2 3">
    <name type="scientific">Araneus ventricosus</name>
    <name type="common">Orbweaver spider</name>
    <name type="synonym">Epeira ventricosa</name>
    <dbReference type="NCBI Taxonomy" id="182803"/>
    <lineage>
        <taxon>Eukaryota</taxon>
        <taxon>Metazoa</taxon>
        <taxon>Ecdysozoa</taxon>
        <taxon>Arthropoda</taxon>
        <taxon>Chelicerata</taxon>
        <taxon>Arachnida</taxon>
        <taxon>Araneae</taxon>
        <taxon>Araneomorphae</taxon>
        <taxon>Entelegynae</taxon>
        <taxon>Araneoidea</taxon>
        <taxon>Araneidae</taxon>
        <taxon>Araneus</taxon>
    </lineage>
</organism>
<feature type="non-terminal residue" evidence="2">
    <location>
        <position position="42"/>
    </location>
</feature>
<comment type="caution">
    <text evidence="2">The sequence shown here is derived from an EMBL/GenBank/DDBJ whole genome shotgun (WGS) entry which is preliminary data.</text>
</comment>
<proteinExistence type="predicted"/>
<evidence type="ECO:0000313" key="3">
    <source>
        <dbReference type="Proteomes" id="UP000499080"/>
    </source>
</evidence>
<reference evidence="2 3" key="1">
    <citation type="journal article" date="2019" name="Sci. Rep.">
        <title>Orb-weaving spider Araneus ventricosus genome elucidates the spidroin gene catalogue.</title>
        <authorList>
            <person name="Kono N."/>
            <person name="Nakamura H."/>
            <person name="Ohtoshi R."/>
            <person name="Moran D.A.P."/>
            <person name="Shinohara A."/>
            <person name="Yoshida Y."/>
            <person name="Fujiwara M."/>
            <person name="Mori M."/>
            <person name="Tomita M."/>
            <person name="Arakawa K."/>
        </authorList>
    </citation>
    <scope>NUCLEOTIDE SEQUENCE [LARGE SCALE GENOMIC DNA]</scope>
</reference>
<gene>
    <name evidence="1" type="ORF">AVEN_11150_1</name>
    <name evidence="2" type="ORF">AVEN_250000_1</name>
</gene>
<evidence type="ECO:0000313" key="1">
    <source>
        <dbReference type="EMBL" id="GBM90259.1"/>
    </source>
</evidence>
<sequence length="42" mass="4740">MLQSCAIPQVQHSQPIDIFQQDARARIFEHFAETGLPAGYPQ</sequence>
<evidence type="ECO:0000313" key="2">
    <source>
        <dbReference type="EMBL" id="GBM96186.1"/>
    </source>
</evidence>
<dbReference type="EMBL" id="BGPR01192825">
    <property type="protein sequence ID" value="GBM96186.1"/>
    <property type="molecule type" value="Genomic_DNA"/>
</dbReference>
<name>A0A4Y2K3R7_ARAVE</name>
<accession>A0A4Y2K3R7</accession>
<dbReference type="EMBL" id="BGPR01190625">
    <property type="protein sequence ID" value="GBM90259.1"/>
    <property type="molecule type" value="Genomic_DNA"/>
</dbReference>
<protein>
    <submittedName>
        <fullName evidence="2">Uncharacterized protein</fullName>
    </submittedName>
</protein>
<keyword evidence="3" id="KW-1185">Reference proteome</keyword>